<feature type="domain" description="RanBP2-type" evidence="6">
    <location>
        <begin position="419"/>
        <end position="448"/>
    </location>
</feature>
<dbReference type="PROSITE" id="PS50199">
    <property type="entry name" value="ZF_RANBP2_2"/>
    <property type="match status" value="2"/>
</dbReference>
<dbReference type="AlphaFoldDB" id="A0A1D1XDH5"/>
<dbReference type="GO" id="GO:0005737">
    <property type="term" value="C:cytoplasm"/>
    <property type="evidence" value="ECO:0007669"/>
    <property type="project" value="TreeGrafter"/>
</dbReference>
<feature type="compositionally biased region" description="Acidic residues" evidence="5">
    <location>
        <begin position="636"/>
        <end position="649"/>
    </location>
</feature>
<feature type="compositionally biased region" description="Polar residues" evidence="5">
    <location>
        <begin position="779"/>
        <end position="789"/>
    </location>
</feature>
<dbReference type="Pfam" id="PF00641">
    <property type="entry name" value="Zn_ribbon_RanBP"/>
    <property type="match status" value="2"/>
</dbReference>
<dbReference type="InterPro" id="IPR036443">
    <property type="entry name" value="Znf_RanBP2_sf"/>
</dbReference>
<evidence type="ECO:0000256" key="4">
    <source>
        <dbReference type="PROSITE-ProRule" id="PRU00322"/>
    </source>
</evidence>
<keyword evidence="1" id="KW-0479">Metal-binding</keyword>
<feature type="compositionally biased region" description="Acidic residues" evidence="5">
    <location>
        <begin position="575"/>
        <end position="588"/>
    </location>
</feature>
<feature type="compositionally biased region" description="Acidic residues" evidence="5">
    <location>
        <begin position="723"/>
        <end position="735"/>
    </location>
</feature>
<keyword evidence="3" id="KW-0862">Zinc</keyword>
<gene>
    <name evidence="7" type="primary">VAR3_11</name>
    <name evidence="7" type="ORF">g.102381</name>
</gene>
<evidence type="ECO:0000256" key="3">
    <source>
        <dbReference type="ARBA" id="ARBA00022833"/>
    </source>
</evidence>
<evidence type="ECO:0000259" key="6">
    <source>
        <dbReference type="PROSITE" id="PS50199"/>
    </source>
</evidence>
<dbReference type="PANTHER" id="PTHR23111:SF29">
    <property type="entry name" value="OS07G0404300 PROTEIN"/>
    <property type="match status" value="1"/>
</dbReference>
<evidence type="ECO:0000256" key="2">
    <source>
        <dbReference type="ARBA" id="ARBA00022771"/>
    </source>
</evidence>
<organism evidence="7">
    <name type="scientific">Anthurium amnicola</name>
    <dbReference type="NCBI Taxonomy" id="1678845"/>
    <lineage>
        <taxon>Eukaryota</taxon>
        <taxon>Viridiplantae</taxon>
        <taxon>Streptophyta</taxon>
        <taxon>Embryophyta</taxon>
        <taxon>Tracheophyta</taxon>
        <taxon>Spermatophyta</taxon>
        <taxon>Magnoliopsida</taxon>
        <taxon>Liliopsida</taxon>
        <taxon>Araceae</taxon>
        <taxon>Pothoideae</taxon>
        <taxon>Potheae</taxon>
        <taxon>Anthurium</taxon>
    </lineage>
</organism>
<feature type="compositionally biased region" description="Basic and acidic residues" evidence="5">
    <location>
        <begin position="816"/>
        <end position="838"/>
    </location>
</feature>
<dbReference type="GO" id="GO:0008270">
    <property type="term" value="F:zinc ion binding"/>
    <property type="evidence" value="ECO:0007669"/>
    <property type="project" value="UniProtKB-KW"/>
</dbReference>
<feature type="compositionally biased region" description="Pro residues" evidence="5">
    <location>
        <begin position="52"/>
        <end position="68"/>
    </location>
</feature>
<keyword evidence="2 4" id="KW-0863">Zinc-finger</keyword>
<feature type="domain" description="RanBP2-type" evidence="6">
    <location>
        <begin position="386"/>
        <end position="415"/>
    </location>
</feature>
<feature type="region of interest" description="Disordered" evidence="5">
    <location>
        <begin position="613"/>
        <end position="871"/>
    </location>
</feature>
<dbReference type="Gene3D" id="4.10.1060.10">
    <property type="entry name" value="Zinc finger, RanBP2-type"/>
    <property type="match status" value="2"/>
</dbReference>
<dbReference type="PANTHER" id="PTHR23111">
    <property type="entry name" value="ZINC FINGER PROTEIN"/>
    <property type="match status" value="1"/>
</dbReference>
<feature type="region of interest" description="Disordered" evidence="5">
    <location>
        <begin position="46"/>
        <end position="73"/>
    </location>
</feature>
<dbReference type="SMART" id="SM00547">
    <property type="entry name" value="ZnF_RBZ"/>
    <property type="match status" value="2"/>
</dbReference>
<feature type="compositionally biased region" description="Low complexity" evidence="5">
    <location>
        <begin position="677"/>
        <end position="687"/>
    </location>
</feature>
<reference evidence="7" key="1">
    <citation type="submission" date="2015-07" db="EMBL/GenBank/DDBJ databases">
        <title>Transcriptome Assembly of Anthurium amnicola.</title>
        <authorList>
            <person name="Suzuki J."/>
        </authorList>
    </citation>
    <scope>NUCLEOTIDE SEQUENCE</scope>
</reference>
<dbReference type="FunFam" id="4.10.1060.10:FF:000014">
    <property type="entry name" value="Putative zinc finger, RanBP2-type"/>
    <property type="match status" value="1"/>
</dbReference>
<feature type="compositionally biased region" description="Basic and acidic residues" evidence="5">
    <location>
        <begin position="534"/>
        <end position="568"/>
    </location>
</feature>
<dbReference type="InterPro" id="IPR001876">
    <property type="entry name" value="Znf_RanBP2"/>
</dbReference>
<dbReference type="EMBL" id="GDJX01027483">
    <property type="protein sequence ID" value="JAT40453.1"/>
    <property type="molecule type" value="Transcribed_RNA"/>
</dbReference>
<evidence type="ECO:0000256" key="1">
    <source>
        <dbReference type="ARBA" id="ARBA00022723"/>
    </source>
</evidence>
<dbReference type="SUPFAM" id="SSF90209">
    <property type="entry name" value="Ran binding protein zinc finger-like"/>
    <property type="match status" value="1"/>
</dbReference>
<accession>A0A1D1XDH5</accession>
<name>A0A1D1XDH5_9ARAE</name>
<feature type="compositionally biased region" description="Polar residues" evidence="5">
    <location>
        <begin position="860"/>
        <end position="871"/>
    </location>
</feature>
<feature type="region of interest" description="Disordered" evidence="5">
    <location>
        <begin position="501"/>
        <end position="592"/>
    </location>
</feature>
<feature type="non-terminal residue" evidence="7">
    <location>
        <position position="1"/>
    </location>
</feature>
<feature type="compositionally biased region" description="Low complexity" evidence="5">
    <location>
        <begin position="107"/>
        <end position="118"/>
    </location>
</feature>
<feature type="region of interest" description="Disordered" evidence="5">
    <location>
        <begin position="105"/>
        <end position="140"/>
    </location>
</feature>
<sequence length="871" mass="98962">SLSLSLCPAMAPSSLLLFRRRLRPPACFSSYMIGKTQQLLGAKPFSSCPQPLLQPDPGPPLPASPLQPDPKAGLSSRMSFVFDQIDTMERMRGAKDEALQRIRSWRQTKQQQQQQQLQSDGADGNAGGIGPESVDEAEVGRSRVAEKVMAMEGEGMDVFKREVELAHPWPEWIELMETLVKQNYFDHRRFDEDQMVKNLPVDLSGIAHDVGFDFTRDWATVRTACLNFGRDRFDILRSLSKKDLQLLVGKGCPATDKKVVFSAKVLRKHAHLDEGDVCSSCKLRSTCSSGYLPTRKEDEARTLDVMRILLTFSFDAINGSVENKALMKMKSVKTVVRKLLHDIVKLGAVPIDPNLPFPVIKRPPPKVKQPLPPPKKRVGRDDVEMKKGDWLCPKCDFMNFAKNIVCLQCDAKRPKRQLLPGEWECPECNFLNYRRNMACFHCDHKRPPDEFTENKMQFKPQGSRTRLERTAGLSNVSNAWNFDFDDDASDGADVAAFEFADPPRTADTSLDSPPQRDVSREFEDGNSDANNMPRIHDRGRHLPEPDERPRVHDRGRHLLEPDERDLSHVSRTGFDDFDDEDDDVDSYEVDNQPGYPIREIFRKNLSEFENSAESEDFDDFHQDYKPHRGFNAASSDLDDGDDQNFDSESDISNHPQWKPFKNGTKVTGGKNQGKTISLSSDEGLGLDSDFDDSMDCEFSSKQRRGVEHNSSQRGSGKMKNYDSDDDELFGSESEDYGYLHSRGNKTQGNGGNRKIGGKSFRDFHQSDSPVTRNFKMGSGMSNRHISFRNSDGDRPYGVSRRSSRGARGTGDYAQKGGKEKYDSRVFDQHRNERFEYKQGRNYSQFNDRSRRFDANRQRGKSNQWNNRSKGF</sequence>
<dbReference type="PROSITE" id="PS01358">
    <property type="entry name" value="ZF_RANBP2_1"/>
    <property type="match status" value="2"/>
</dbReference>
<feature type="compositionally biased region" description="Basic and acidic residues" evidence="5">
    <location>
        <begin position="698"/>
        <end position="707"/>
    </location>
</feature>
<evidence type="ECO:0000313" key="7">
    <source>
        <dbReference type="EMBL" id="JAT40453.1"/>
    </source>
</evidence>
<dbReference type="GO" id="GO:0003729">
    <property type="term" value="F:mRNA binding"/>
    <property type="evidence" value="ECO:0007669"/>
    <property type="project" value="TreeGrafter"/>
</dbReference>
<protein>
    <submittedName>
        <fullName evidence="7">Zinc finger protein VAR3, chloroplastic</fullName>
    </submittedName>
</protein>
<evidence type="ECO:0000256" key="5">
    <source>
        <dbReference type="SAM" id="MobiDB-lite"/>
    </source>
</evidence>
<feature type="compositionally biased region" description="Basic and acidic residues" evidence="5">
    <location>
        <begin position="847"/>
        <end position="856"/>
    </location>
</feature>
<proteinExistence type="predicted"/>
<feature type="compositionally biased region" description="Low complexity" evidence="5">
    <location>
        <begin position="797"/>
        <end position="810"/>
    </location>
</feature>